<dbReference type="Gene3D" id="3.40.50.150">
    <property type="entry name" value="Vaccinia Virus protein VP39"/>
    <property type="match status" value="1"/>
</dbReference>
<protein>
    <recommendedName>
        <fullName evidence="3">protein-histidine N-methyltransferase</fullName>
        <ecNumber evidence="3">2.1.1.85</ecNumber>
    </recommendedName>
</protein>
<evidence type="ECO:0000256" key="3">
    <source>
        <dbReference type="ARBA" id="ARBA00012533"/>
    </source>
</evidence>
<evidence type="ECO:0000256" key="6">
    <source>
        <dbReference type="ARBA" id="ARBA00022679"/>
    </source>
</evidence>
<dbReference type="eggNOG" id="KOG2920">
    <property type="taxonomic scope" value="Eukaryota"/>
</dbReference>
<dbReference type="HOGENOM" id="CLU_038704_0_0_1"/>
<comment type="similarity">
    <text evidence="9">Belongs to the methyltransferase superfamily. METTL18 family.</text>
</comment>
<dbReference type="GO" id="GO:0032259">
    <property type="term" value="P:methylation"/>
    <property type="evidence" value="ECO:0007669"/>
    <property type="project" value="UniProtKB-KW"/>
</dbReference>
<dbReference type="RefSeq" id="XP_001422494.1">
    <property type="nucleotide sequence ID" value="XM_001422457.1"/>
</dbReference>
<dbReference type="GO" id="GO:0005737">
    <property type="term" value="C:cytoplasm"/>
    <property type="evidence" value="ECO:0007669"/>
    <property type="project" value="UniProtKB-SubCell"/>
</dbReference>
<dbReference type="InterPro" id="IPR019410">
    <property type="entry name" value="Methyltransf_16"/>
</dbReference>
<comment type="subcellular location">
    <subcellularLocation>
        <location evidence="2">Cytoplasm</location>
    </subcellularLocation>
    <subcellularLocation>
        <location evidence="1">Nucleus</location>
    </subcellularLocation>
</comment>
<keyword evidence="7" id="KW-0949">S-adenosyl-L-methionine</keyword>
<dbReference type="GO" id="GO:0005634">
    <property type="term" value="C:nucleus"/>
    <property type="evidence" value="ECO:0007669"/>
    <property type="project" value="UniProtKB-SubCell"/>
</dbReference>
<keyword evidence="5" id="KW-0489">Methyltransferase</keyword>
<evidence type="ECO:0000313" key="11">
    <source>
        <dbReference type="Proteomes" id="UP000001568"/>
    </source>
</evidence>
<dbReference type="SUPFAM" id="SSF53335">
    <property type="entry name" value="S-adenosyl-L-methionine-dependent methyltransferases"/>
    <property type="match status" value="1"/>
</dbReference>
<dbReference type="Gramene" id="ABP00811">
    <property type="protein sequence ID" value="ABP00811"/>
    <property type="gene ID" value="OSTLU_29373"/>
</dbReference>
<dbReference type="PANTHER" id="PTHR14614:SF39">
    <property type="entry name" value="HISTIDINE PROTEIN METHYLTRANSFERASE 1 HOMOLOG"/>
    <property type="match status" value="1"/>
</dbReference>
<proteinExistence type="inferred from homology"/>
<evidence type="ECO:0000256" key="7">
    <source>
        <dbReference type="ARBA" id="ARBA00022691"/>
    </source>
</evidence>
<dbReference type="OMA" id="FQSESVW"/>
<dbReference type="GO" id="GO:0018064">
    <property type="term" value="F:protein-L-histidine N-tele-methyltransferase activity"/>
    <property type="evidence" value="ECO:0007669"/>
    <property type="project" value="UniProtKB-EC"/>
</dbReference>
<dbReference type="Pfam" id="PF10294">
    <property type="entry name" value="Methyltransf_16"/>
    <property type="match status" value="1"/>
</dbReference>
<dbReference type="InterPro" id="IPR029063">
    <property type="entry name" value="SAM-dependent_MTases_sf"/>
</dbReference>
<dbReference type="KEGG" id="olu:OSTLU_29373"/>
<evidence type="ECO:0000313" key="10">
    <source>
        <dbReference type="EMBL" id="ABP00811.1"/>
    </source>
</evidence>
<reference evidence="10 11" key="1">
    <citation type="journal article" date="2007" name="Proc. Natl. Acad. Sci. U.S.A.">
        <title>The tiny eukaryote Ostreococcus provides genomic insights into the paradox of plankton speciation.</title>
        <authorList>
            <person name="Palenik B."/>
            <person name="Grimwood J."/>
            <person name="Aerts A."/>
            <person name="Rouze P."/>
            <person name="Salamov A."/>
            <person name="Putnam N."/>
            <person name="Dupont C."/>
            <person name="Jorgensen R."/>
            <person name="Derelle E."/>
            <person name="Rombauts S."/>
            <person name="Zhou K."/>
            <person name="Otillar R."/>
            <person name="Merchant S.S."/>
            <person name="Podell S."/>
            <person name="Gaasterland T."/>
            <person name="Napoli C."/>
            <person name="Gendler K."/>
            <person name="Manuell A."/>
            <person name="Tai V."/>
            <person name="Vallon O."/>
            <person name="Piganeau G."/>
            <person name="Jancek S."/>
            <person name="Heijde M."/>
            <person name="Jabbari K."/>
            <person name="Bowler C."/>
            <person name="Lohr M."/>
            <person name="Robbens S."/>
            <person name="Werner G."/>
            <person name="Dubchak I."/>
            <person name="Pazour G.J."/>
            <person name="Ren Q."/>
            <person name="Paulsen I."/>
            <person name="Delwiche C."/>
            <person name="Schmutz J."/>
            <person name="Rokhsar D."/>
            <person name="Van de Peer Y."/>
            <person name="Moreau H."/>
            <person name="Grigoriev I.V."/>
        </authorList>
    </citation>
    <scope>NUCLEOTIDE SEQUENCE [LARGE SCALE GENOMIC DNA]</scope>
    <source>
        <strain evidence="10 11">CCE9901</strain>
    </source>
</reference>
<gene>
    <name evidence="10" type="ORF">OSTLU_29373</name>
</gene>
<organism evidence="10 11">
    <name type="scientific">Ostreococcus lucimarinus (strain CCE9901)</name>
    <dbReference type="NCBI Taxonomy" id="436017"/>
    <lineage>
        <taxon>Eukaryota</taxon>
        <taxon>Viridiplantae</taxon>
        <taxon>Chlorophyta</taxon>
        <taxon>Mamiellophyceae</taxon>
        <taxon>Mamiellales</taxon>
        <taxon>Bathycoccaceae</taxon>
        <taxon>Ostreococcus</taxon>
    </lineage>
</organism>
<dbReference type="EC" id="2.1.1.85" evidence="3"/>
<dbReference type="OrthoDB" id="1723750at2759"/>
<evidence type="ECO:0000256" key="2">
    <source>
        <dbReference type="ARBA" id="ARBA00004496"/>
    </source>
</evidence>
<evidence type="ECO:0000256" key="9">
    <source>
        <dbReference type="ARBA" id="ARBA00038126"/>
    </source>
</evidence>
<keyword evidence="4" id="KW-0963">Cytoplasm</keyword>
<accession>A4SAT4</accession>
<evidence type="ECO:0000256" key="4">
    <source>
        <dbReference type="ARBA" id="ARBA00022490"/>
    </source>
</evidence>
<name>A4SAT4_OSTLU</name>
<sequence>MAAFDGERGEFRFAFGVSDDGAIERARGAATATATAAATATPAEEIVARDVARRARDDPATWSGTYETHGDVEVVRSAHGTTASTLEGCPEDADVVRGVYEGGLKAWECARDLAAHVGTAAFDVDGLVDAAGGRVRAMELGAGQAGPGLAAARRLGARCETLTLTDYNRDVVEEVTAPNALATFALMESEGEATPGRLRLLCGDWSGYDAFVEADGVDLLLTSESIYDASQYGSLCAFIAHALSPRGVCLLAAKSYYFGVGGGTNAFASYCETYFGALRVERVKTISDGKSNVREILAIRKISEQ</sequence>
<keyword evidence="6" id="KW-0808">Transferase</keyword>
<dbReference type="Proteomes" id="UP000001568">
    <property type="component" value="Chromosome 20"/>
</dbReference>
<evidence type="ECO:0000256" key="1">
    <source>
        <dbReference type="ARBA" id="ARBA00004123"/>
    </source>
</evidence>
<evidence type="ECO:0000256" key="8">
    <source>
        <dbReference type="ARBA" id="ARBA00023242"/>
    </source>
</evidence>
<keyword evidence="8" id="KW-0539">Nucleus</keyword>
<keyword evidence="11" id="KW-1185">Reference proteome</keyword>
<dbReference type="GeneID" id="5006717"/>
<dbReference type="PANTHER" id="PTHR14614">
    <property type="entry name" value="HEPATOCELLULAR CARCINOMA-ASSOCIATED ANTIGEN"/>
    <property type="match status" value="1"/>
</dbReference>
<evidence type="ECO:0000256" key="5">
    <source>
        <dbReference type="ARBA" id="ARBA00022603"/>
    </source>
</evidence>
<dbReference type="AlphaFoldDB" id="A4SAT4"/>
<dbReference type="EMBL" id="CP000600">
    <property type="protein sequence ID" value="ABP00811.1"/>
    <property type="molecule type" value="Genomic_DNA"/>
</dbReference>